<protein>
    <submittedName>
        <fullName evidence="2">Uncharacterized protein</fullName>
    </submittedName>
</protein>
<reference evidence="2" key="1">
    <citation type="submission" date="2023-10" db="EMBL/GenBank/DDBJ databases">
        <title>Genome assembly of Pristionchus species.</title>
        <authorList>
            <person name="Yoshida K."/>
            <person name="Sommer R.J."/>
        </authorList>
    </citation>
    <scope>NUCLEOTIDE SEQUENCE</scope>
    <source>
        <strain evidence="2">RS5133</strain>
    </source>
</reference>
<name>A0AAV5URI1_9BILA</name>
<dbReference type="Proteomes" id="UP001432322">
    <property type="component" value="Unassembled WGS sequence"/>
</dbReference>
<comment type="caution">
    <text evidence="2">The sequence shown here is derived from an EMBL/GenBank/DDBJ whole genome shotgun (WGS) entry which is preliminary data.</text>
</comment>
<keyword evidence="1" id="KW-0812">Transmembrane</keyword>
<dbReference type="AlphaFoldDB" id="A0AAV5URI1"/>
<proteinExistence type="predicted"/>
<accession>A0AAV5URI1</accession>
<keyword evidence="1" id="KW-0472">Membrane</keyword>
<sequence length="126" mass="14433">FFQNLVKTTPLNDLIDRCAELCDEKESDELREIAEDLMTPFQLAFPEWLEALKRVNSEMENLFGIEETRANSGDDSSDALIRPLDSLRPTKFQEITHVLCAITMIVLLNLPVSFMIILVYEAIKNL</sequence>
<evidence type="ECO:0000256" key="1">
    <source>
        <dbReference type="SAM" id="Phobius"/>
    </source>
</evidence>
<evidence type="ECO:0000313" key="3">
    <source>
        <dbReference type="Proteomes" id="UP001432322"/>
    </source>
</evidence>
<organism evidence="2 3">
    <name type="scientific">Pristionchus fissidentatus</name>
    <dbReference type="NCBI Taxonomy" id="1538716"/>
    <lineage>
        <taxon>Eukaryota</taxon>
        <taxon>Metazoa</taxon>
        <taxon>Ecdysozoa</taxon>
        <taxon>Nematoda</taxon>
        <taxon>Chromadorea</taxon>
        <taxon>Rhabditida</taxon>
        <taxon>Rhabditina</taxon>
        <taxon>Diplogasteromorpha</taxon>
        <taxon>Diplogasteroidea</taxon>
        <taxon>Neodiplogasteridae</taxon>
        <taxon>Pristionchus</taxon>
    </lineage>
</organism>
<keyword evidence="3" id="KW-1185">Reference proteome</keyword>
<dbReference type="EMBL" id="BTSY01000001">
    <property type="protein sequence ID" value="GMT08924.1"/>
    <property type="molecule type" value="Genomic_DNA"/>
</dbReference>
<keyword evidence="1" id="KW-1133">Transmembrane helix</keyword>
<evidence type="ECO:0000313" key="2">
    <source>
        <dbReference type="EMBL" id="GMT08924.1"/>
    </source>
</evidence>
<feature type="transmembrane region" description="Helical" evidence="1">
    <location>
        <begin position="98"/>
        <end position="120"/>
    </location>
</feature>
<gene>
    <name evidence="2" type="ORF">PFISCL1PPCAC_221</name>
</gene>
<feature type="non-terminal residue" evidence="2">
    <location>
        <position position="1"/>
    </location>
</feature>